<dbReference type="InterPro" id="IPR014784">
    <property type="entry name" value="Cu2_ascorb_mOase-like_C"/>
</dbReference>
<dbReference type="InterPro" id="IPR036939">
    <property type="entry name" value="Cu2_ascorb_mOase_N_sf"/>
</dbReference>
<keyword evidence="4" id="KW-0472">Membrane</keyword>
<comment type="caution">
    <text evidence="6">The sequence shown here is derived from an EMBL/GenBank/DDBJ whole genome shotgun (WGS) entry which is preliminary data.</text>
</comment>
<evidence type="ECO:0000256" key="4">
    <source>
        <dbReference type="SAM" id="Phobius"/>
    </source>
</evidence>
<dbReference type="PANTHER" id="PTHR10157:SF40">
    <property type="entry name" value="MOXD1 HOMOLOG 2"/>
    <property type="match status" value="1"/>
</dbReference>
<dbReference type="EMBL" id="JAVRJZ010000016">
    <property type="protein sequence ID" value="KAK2711324.1"/>
    <property type="molecule type" value="Genomic_DNA"/>
</dbReference>
<dbReference type="InterPro" id="IPR000323">
    <property type="entry name" value="Cu2_ascorb_mOase_N"/>
</dbReference>
<protein>
    <recommendedName>
        <fullName evidence="5">DOMON domain-containing protein</fullName>
    </recommendedName>
</protein>
<keyword evidence="3" id="KW-0325">Glycoprotein</keyword>
<dbReference type="Pfam" id="PF01082">
    <property type="entry name" value="Cu2_monooxygen"/>
    <property type="match status" value="1"/>
</dbReference>
<dbReference type="Gene3D" id="2.60.120.230">
    <property type="match status" value="1"/>
</dbReference>
<proteinExistence type="inferred from homology"/>
<dbReference type="PROSITE" id="PS50836">
    <property type="entry name" value="DOMON"/>
    <property type="match status" value="1"/>
</dbReference>
<dbReference type="PRINTS" id="PR00767">
    <property type="entry name" value="DBMONOXGNASE"/>
</dbReference>
<dbReference type="Gene3D" id="2.60.120.310">
    <property type="entry name" value="Copper type II, ascorbate-dependent monooxygenase, N-terminal domain"/>
    <property type="match status" value="1"/>
</dbReference>
<dbReference type="InterPro" id="IPR024548">
    <property type="entry name" value="Cu2_monoox_C"/>
</dbReference>
<evidence type="ECO:0000256" key="2">
    <source>
        <dbReference type="ARBA" id="ARBA00023157"/>
    </source>
</evidence>
<dbReference type="EMBL" id="JAVRJZ010000016">
    <property type="protein sequence ID" value="KAK2711323.1"/>
    <property type="molecule type" value="Genomic_DNA"/>
</dbReference>
<gene>
    <name evidence="6" type="ORF">QYM36_012494</name>
</gene>
<sequence length="731" mass="83098">MYVIQVEKRRKCFNLLVLFIISICFVSVLNAQKNNQRQWGRGRVNKRGNSSVEFDRTRVLCQNVHLDYHKILSLSWSADSKYLVMEIIAATKGYFMLGFTNDATTTLGADFLIAWVDSVGVHLEDRHSSGIDQALLDVSQDLELLSGWENATHTVIRFRRALNTCDPQDYKITNSTVRVLYAYSSQDPSSSDFLPLAYHSADFRDHKSLLLVGRPKKIQKTQDLRLWELRNNNVSIPNGEESLFWCKIFSLPRLEKRSHVVGWEPVFSHGGQQHSVHHMRIYECHGDHQAFDAIAKTPGAKCYEPDNQPLFFNCNSVVAAWTTGSEGFYFPLEAGYPLDPVNGPLHFMLETHFDKPSTNRYSLDGTGIRMIYTPILRPHDAGLLSLGMDVTWKHLIPPGQKRVLSQAHCIADCTEKGLPPPGVNVFAVMGHTHLLGREVRLRHIRGNKELSPILVDDAYDVGYQEFHELKSPARILPGDHLISECVYNSESRSTLTIGGLSTRHEMCLLYALYWPRTHLSICYSSGDLSTALRSMGVDQYRGAGNDIVIEAPVELAGMTLEDRLKTVNWMESFEDFQRISIQGPFNPLCWAHGSPNEMGSLYRSYPPNVSESVDTPKRCDKPPRRMINVPLQPVTPTATTNRYNKDSAKEFFEEETNILQQDKSDVVDDFHRNGIIYRNQFERWGPRQELSDYYDNNLSSFRTSSATPMQGFLCCPYVGLTVILVLMFIAR</sequence>
<dbReference type="PANTHER" id="PTHR10157">
    <property type="entry name" value="DOPAMINE BETA HYDROXYLASE RELATED"/>
    <property type="match status" value="1"/>
</dbReference>
<dbReference type="InterPro" id="IPR000945">
    <property type="entry name" value="DBH-like"/>
</dbReference>
<dbReference type="Proteomes" id="UP001187531">
    <property type="component" value="Unassembled WGS sequence"/>
</dbReference>
<evidence type="ECO:0000313" key="7">
    <source>
        <dbReference type="Proteomes" id="UP001187531"/>
    </source>
</evidence>
<dbReference type="GO" id="GO:0005507">
    <property type="term" value="F:copper ion binding"/>
    <property type="evidence" value="ECO:0007669"/>
    <property type="project" value="InterPro"/>
</dbReference>
<dbReference type="CDD" id="cd09631">
    <property type="entry name" value="DOMON_DOH"/>
    <property type="match status" value="1"/>
</dbReference>
<dbReference type="Pfam" id="PF03712">
    <property type="entry name" value="Cu2_monoox_C"/>
    <property type="match status" value="1"/>
</dbReference>
<dbReference type="InterPro" id="IPR045266">
    <property type="entry name" value="DOH_DOMON"/>
</dbReference>
<reference evidence="6" key="1">
    <citation type="submission" date="2023-07" db="EMBL/GenBank/DDBJ databases">
        <title>Chromosome-level genome assembly of Artemia franciscana.</title>
        <authorList>
            <person name="Jo E."/>
        </authorList>
    </citation>
    <scope>NUCLEOTIDE SEQUENCE</scope>
    <source>
        <tissue evidence="6">Whole body</tissue>
    </source>
</reference>
<evidence type="ECO:0000256" key="1">
    <source>
        <dbReference type="ARBA" id="ARBA00010676"/>
    </source>
</evidence>
<dbReference type="GO" id="GO:0030667">
    <property type="term" value="C:secretory granule membrane"/>
    <property type="evidence" value="ECO:0007669"/>
    <property type="project" value="TreeGrafter"/>
</dbReference>
<dbReference type="SMART" id="SM00664">
    <property type="entry name" value="DoH"/>
    <property type="match status" value="1"/>
</dbReference>
<dbReference type="AlphaFoldDB" id="A0AA88HHC2"/>
<evidence type="ECO:0000256" key="3">
    <source>
        <dbReference type="ARBA" id="ARBA00023180"/>
    </source>
</evidence>
<dbReference type="GO" id="GO:0004500">
    <property type="term" value="F:dopamine beta-monooxygenase activity"/>
    <property type="evidence" value="ECO:0007669"/>
    <property type="project" value="InterPro"/>
</dbReference>
<feature type="domain" description="DOMON" evidence="5">
    <location>
        <begin position="70"/>
        <end position="184"/>
    </location>
</feature>
<dbReference type="FunFam" id="2.60.120.230:FF:000001">
    <property type="entry name" value="Monooxygenase, DBH-like 1"/>
    <property type="match status" value="1"/>
</dbReference>
<dbReference type="Pfam" id="PF03351">
    <property type="entry name" value="DOMON"/>
    <property type="match status" value="1"/>
</dbReference>
<dbReference type="InterPro" id="IPR005018">
    <property type="entry name" value="DOMON_domain"/>
</dbReference>
<feature type="transmembrane region" description="Helical" evidence="4">
    <location>
        <begin position="709"/>
        <end position="730"/>
    </location>
</feature>
<dbReference type="InterPro" id="IPR028460">
    <property type="entry name" value="Tbh/DBH"/>
</dbReference>
<keyword evidence="7" id="KW-1185">Reference proteome</keyword>
<keyword evidence="4" id="KW-1133">Transmembrane helix</keyword>
<dbReference type="SUPFAM" id="SSF49742">
    <property type="entry name" value="PHM/PNGase F"/>
    <property type="match status" value="2"/>
</dbReference>
<dbReference type="GO" id="GO:0042420">
    <property type="term" value="P:dopamine catabolic process"/>
    <property type="evidence" value="ECO:0007669"/>
    <property type="project" value="TreeGrafter"/>
</dbReference>
<dbReference type="GO" id="GO:0042421">
    <property type="term" value="P:norepinephrine biosynthetic process"/>
    <property type="evidence" value="ECO:0007669"/>
    <property type="project" value="TreeGrafter"/>
</dbReference>
<name>A0AA88HHC2_ARTSF</name>
<dbReference type="InterPro" id="IPR008977">
    <property type="entry name" value="PHM/PNGase_F_dom_sf"/>
</dbReference>
<dbReference type="GO" id="GO:0006589">
    <property type="term" value="P:octopamine biosynthetic process"/>
    <property type="evidence" value="ECO:0007669"/>
    <property type="project" value="TreeGrafter"/>
</dbReference>
<accession>A0AA88HHC2</accession>
<feature type="transmembrane region" description="Helical" evidence="4">
    <location>
        <begin position="12"/>
        <end position="31"/>
    </location>
</feature>
<evidence type="ECO:0000259" key="5">
    <source>
        <dbReference type="PROSITE" id="PS50836"/>
    </source>
</evidence>
<evidence type="ECO:0000313" key="6">
    <source>
        <dbReference type="EMBL" id="KAK2711323.1"/>
    </source>
</evidence>
<organism evidence="6 7">
    <name type="scientific">Artemia franciscana</name>
    <name type="common">Brine shrimp</name>
    <name type="synonym">Artemia sanfranciscana</name>
    <dbReference type="NCBI Taxonomy" id="6661"/>
    <lineage>
        <taxon>Eukaryota</taxon>
        <taxon>Metazoa</taxon>
        <taxon>Ecdysozoa</taxon>
        <taxon>Arthropoda</taxon>
        <taxon>Crustacea</taxon>
        <taxon>Branchiopoda</taxon>
        <taxon>Anostraca</taxon>
        <taxon>Artemiidae</taxon>
        <taxon>Artemia</taxon>
    </lineage>
</organism>
<dbReference type="Gene3D" id="2.60.40.1210">
    <property type="entry name" value="Cellobiose dehydrogenase, cytochrome domain"/>
    <property type="match status" value="1"/>
</dbReference>
<dbReference type="GO" id="GO:0005615">
    <property type="term" value="C:extracellular space"/>
    <property type="evidence" value="ECO:0007669"/>
    <property type="project" value="TreeGrafter"/>
</dbReference>
<comment type="similarity">
    <text evidence="1">Belongs to the copper type II ascorbate-dependent monooxygenase family.</text>
</comment>
<dbReference type="EMBL" id="JAVRJZ010000016">
    <property type="protein sequence ID" value="KAK2711325.1"/>
    <property type="molecule type" value="Genomic_DNA"/>
</dbReference>
<keyword evidence="4" id="KW-0812">Transmembrane</keyword>
<keyword evidence="2" id="KW-1015">Disulfide bond</keyword>